<gene>
    <name evidence="2" type="ORF">DFH08DRAFT_825748</name>
</gene>
<feature type="compositionally biased region" description="Basic and acidic residues" evidence="1">
    <location>
        <begin position="1"/>
        <end position="10"/>
    </location>
</feature>
<accession>A0AAD7E8Y9</accession>
<evidence type="ECO:0000313" key="2">
    <source>
        <dbReference type="EMBL" id="KAJ7303653.1"/>
    </source>
</evidence>
<evidence type="ECO:0000256" key="1">
    <source>
        <dbReference type="SAM" id="MobiDB-lite"/>
    </source>
</evidence>
<name>A0AAD7E8Y9_9AGAR</name>
<comment type="caution">
    <text evidence="2">The sequence shown here is derived from an EMBL/GenBank/DDBJ whole genome shotgun (WGS) entry which is preliminary data.</text>
</comment>
<proteinExistence type="predicted"/>
<dbReference type="EMBL" id="JARIHO010000104">
    <property type="protein sequence ID" value="KAJ7303653.1"/>
    <property type="molecule type" value="Genomic_DNA"/>
</dbReference>
<feature type="region of interest" description="Disordered" evidence="1">
    <location>
        <begin position="1"/>
        <end position="33"/>
    </location>
</feature>
<sequence length="313" mass="35233">MRTTDGERSECPYTAPTALGTAGSRAPPVHKKGQGDAYMVTDYMITAERFDIPWPSPMKTPRPLALPRARDLRDCGCPTISWYVARPTHGPPASGDLERSQTLSSTVDVSTSCAYERRSLESVVLARGPAGPVKNDAIVELDNYRYRLGSPVAWFGDEDFPRQMRGRDLVEIHRKYLEIRPKEKFEGNGEALGIGEDIWVAVGVVAVIWVRVWALDEASGVFGACVQSVNVASHVQNHRNGCRARHVSVWRWRRYYVTAVQCEAPLEQIVEWMSRLPSSSQRDQLDFSNCSKVVMSKERRWRESGLPLVCHWS</sequence>
<organism evidence="2 3">
    <name type="scientific">Mycena albidolilacea</name>
    <dbReference type="NCBI Taxonomy" id="1033008"/>
    <lineage>
        <taxon>Eukaryota</taxon>
        <taxon>Fungi</taxon>
        <taxon>Dikarya</taxon>
        <taxon>Basidiomycota</taxon>
        <taxon>Agaricomycotina</taxon>
        <taxon>Agaricomycetes</taxon>
        <taxon>Agaricomycetidae</taxon>
        <taxon>Agaricales</taxon>
        <taxon>Marasmiineae</taxon>
        <taxon>Mycenaceae</taxon>
        <taxon>Mycena</taxon>
    </lineage>
</organism>
<dbReference type="AlphaFoldDB" id="A0AAD7E8Y9"/>
<dbReference type="Proteomes" id="UP001218218">
    <property type="component" value="Unassembled WGS sequence"/>
</dbReference>
<protein>
    <submittedName>
        <fullName evidence="2">Uncharacterized protein</fullName>
    </submittedName>
</protein>
<evidence type="ECO:0000313" key="3">
    <source>
        <dbReference type="Proteomes" id="UP001218218"/>
    </source>
</evidence>
<reference evidence="2" key="1">
    <citation type="submission" date="2023-03" db="EMBL/GenBank/DDBJ databases">
        <title>Massive genome expansion in bonnet fungi (Mycena s.s.) driven by repeated elements and novel gene families across ecological guilds.</title>
        <authorList>
            <consortium name="Lawrence Berkeley National Laboratory"/>
            <person name="Harder C.B."/>
            <person name="Miyauchi S."/>
            <person name="Viragh M."/>
            <person name="Kuo A."/>
            <person name="Thoen E."/>
            <person name="Andreopoulos B."/>
            <person name="Lu D."/>
            <person name="Skrede I."/>
            <person name="Drula E."/>
            <person name="Henrissat B."/>
            <person name="Morin E."/>
            <person name="Kohler A."/>
            <person name="Barry K."/>
            <person name="LaButti K."/>
            <person name="Morin E."/>
            <person name="Salamov A."/>
            <person name="Lipzen A."/>
            <person name="Mereny Z."/>
            <person name="Hegedus B."/>
            <person name="Baldrian P."/>
            <person name="Stursova M."/>
            <person name="Weitz H."/>
            <person name="Taylor A."/>
            <person name="Grigoriev I.V."/>
            <person name="Nagy L.G."/>
            <person name="Martin F."/>
            <person name="Kauserud H."/>
        </authorList>
    </citation>
    <scope>NUCLEOTIDE SEQUENCE</scope>
    <source>
        <strain evidence="2">CBHHK002</strain>
    </source>
</reference>
<keyword evidence="3" id="KW-1185">Reference proteome</keyword>